<sequence length="233" mass="23468">MTDGTTAGSTDGPTGGGRVLVVGATGAVGGLAAGMLADRGASVALAGRDRARLQERSGRLGGCPARSFDAYDLDACTDLAPWAARSLGGLDAVVVAVGVAGFGPAEDVPDTAAEHLMTVNALAPMAVVRGALRVLGAASVLAVVTGAVVDRPVRGTADYTAAKSALAAWLGVVRREQRGRGISVVDVRLPPLDTGFADRAVIGRPPVLPPGLDAATEVDRHLVTPVLTHEEPK</sequence>
<evidence type="ECO:0000256" key="1">
    <source>
        <dbReference type="ARBA" id="ARBA00006484"/>
    </source>
</evidence>
<organism evidence="3 4">
    <name type="scientific">Streptomyces litmocidini</name>
    <dbReference type="NCBI Taxonomy" id="67318"/>
    <lineage>
        <taxon>Bacteria</taxon>
        <taxon>Bacillati</taxon>
        <taxon>Actinomycetota</taxon>
        <taxon>Actinomycetes</taxon>
        <taxon>Kitasatosporales</taxon>
        <taxon>Streptomycetaceae</taxon>
        <taxon>Streptomyces</taxon>
    </lineage>
</organism>
<dbReference type="SUPFAM" id="SSF51735">
    <property type="entry name" value="NAD(P)-binding Rossmann-fold domains"/>
    <property type="match status" value="1"/>
</dbReference>
<dbReference type="Gene3D" id="3.40.50.720">
    <property type="entry name" value="NAD(P)-binding Rossmann-like Domain"/>
    <property type="match status" value="1"/>
</dbReference>
<dbReference type="Proteomes" id="UP001611339">
    <property type="component" value="Unassembled WGS sequence"/>
</dbReference>
<comment type="caution">
    <text evidence="3">The sequence shown here is derived from an EMBL/GenBank/DDBJ whole genome shotgun (WGS) entry which is preliminary data.</text>
</comment>
<proteinExistence type="inferred from homology"/>
<dbReference type="EMBL" id="JBIRUI010000001">
    <property type="protein sequence ID" value="MFI1712069.1"/>
    <property type="molecule type" value="Genomic_DNA"/>
</dbReference>
<dbReference type="GO" id="GO:0016491">
    <property type="term" value="F:oxidoreductase activity"/>
    <property type="evidence" value="ECO:0007669"/>
    <property type="project" value="UniProtKB-KW"/>
</dbReference>
<evidence type="ECO:0000256" key="2">
    <source>
        <dbReference type="ARBA" id="ARBA00023002"/>
    </source>
</evidence>
<protein>
    <submittedName>
        <fullName evidence="3">SDR family NAD(P)-dependent oxidoreductase</fullName>
        <ecNumber evidence="3">1.-.-.-</ecNumber>
    </submittedName>
</protein>
<dbReference type="PANTHER" id="PTHR43669:SF3">
    <property type="entry name" value="ALCOHOL DEHYDROGENASE, PUTATIVE (AFU_ORTHOLOGUE AFUA_3G03445)-RELATED"/>
    <property type="match status" value="1"/>
</dbReference>
<dbReference type="EC" id="1.-.-.-" evidence="3"/>
<keyword evidence="4" id="KW-1185">Reference proteome</keyword>
<name>A0ABW7U102_9ACTN</name>
<dbReference type="PANTHER" id="PTHR43669">
    <property type="entry name" value="5-KETO-D-GLUCONATE 5-REDUCTASE"/>
    <property type="match status" value="1"/>
</dbReference>
<dbReference type="CDD" id="cd05233">
    <property type="entry name" value="SDR_c"/>
    <property type="match status" value="1"/>
</dbReference>
<dbReference type="InterPro" id="IPR002347">
    <property type="entry name" value="SDR_fam"/>
</dbReference>
<keyword evidence="2 3" id="KW-0560">Oxidoreductase</keyword>
<dbReference type="RefSeq" id="WP_398706355.1">
    <property type="nucleotide sequence ID" value="NZ_JBIRUI010000001.1"/>
</dbReference>
<dbReference type="Pfam" id="PF00106">
    <property type="entry name" value="adh_short"/>
    <property type="match status" value="1"/>
</dbReference>
<reference evidence="3 4" key="1">
    <citation type="submission" date="2024-10" db="EMBL/GenBank/DDBJ databases">
        <title>The Natural Products Discovery Center: Release of the First 8490 Sequenced Strains for Exploring Actinobacteria Biosynthetic Diversity.</title>
        <authorList>
            <person name="Kalkreuter E."/>
            <person name="Kautsar S.A."/>
            <person name="Yang D."/>
            <person name="Bader C.D."/>
            <person name="Teijaro C.N."/>
            <person name="Fluegel L."/>
            <person name="Davis C.M."/>
            <person name="Simpson J.R."/>
            <person name="Lauterbach L."/>
            <person name="Steele A.D."/>
            <person name="Gui C."/>
            <person name="Meng S."/>
            <person name="Li G."/>
            <person name="Viehrig K."/>
            <person name="Ye F."/>
            <person name="Su P."/>
            <person name="Kiefer A.F."/>
            <person name="Nichols A."/>
            <person name="Cepeda A.J."/>
            <person name="Yan W."/>
            <person name="Fan B."/>
            <person name="Jiang Y."/>
            <person name="Adhikari A."/>
            <person name="Zheng C.-J."/>
            <person name="Schuster L."/>
            <person name="Cowan T.M."/>
            <person name="Smanski M.J."/>
            <person name="Chevrette M.G."/>
            <person name="De Carvalho L.P.S."/>
            <person name="Shen B."/>
        </authorList>
    </citation>
    <scope>NUCLEOTIDE SEQUENCE [LARGE SCALE GENOMIC DNA]</scope>
    <source>
        <strain evidence="3 4">NPDC020602</strain>
    </source>
</reference>
<evidence type="ECO:0000313" key="4">
    <source>
        <dbReference type="Proteomes" id="UP001611339"/>
    </source>
</evidence>
<dbReference type="InterPro" id="IPR036291">
    <property type="entry name" value="NAD(P)-bd_dom_sf"/>
</dbReference>
<evidence type="ECO:0000313" key="3">
    <source>
        <dbReference type="EMBL" id="MFI1712069.1"/>
    </source>
</evidence>
<comment type="similarity">
    <text evidence="1">Belongs to the short-chain dehydrogenases/reductases (SDR) family.</text>
</comment>
<accession>A0ABW7U102</accession>
<gene>
    <name evidence="3" type="ORF">ACH407_00580</name>
</gene>